<name>C8NB81_CARH6</name>
<dbReference type="Proteomes" id="UP000004870">
    <property type="component" value="Unassembled WGS sequence"/>
</dbReference>
<protein>
    <recommendedName>
        <fullName evidence="4">Ribosome hibernation promoting factor</fullName>
    </recommendedName>
    <alternativeName>
        <fullName evidence="5">Hibernation factor HPF</fullName>
    </alternativeName>
</protein>
<keyword evidence="7" id="KW-1185">Reference proteome</keyword>
<evidence type="ECO:0000313" key="6">
    <source>
        <dbReference type="EMBL" id="EEV88049.1"/>
    </source>
</evidence>
<gene>
    <name evidence="6" type="primary">raiA</name>
    <name evidence="6" type="ORF">HMPREF0198_1759</name>
</gene>
<dbReference type="AlphaFoldDB" id="C8NB81"/>
<dbReference type="NCBIfam" id="TIGR00741">
    <property type="entry name" value="yfiA"/>
    <property type="match status" value="1"/>
</dbReference>
<evidence type="ECO:0000256" key="4">
    <source>
        <dbReference type="ARBA" id="ARBA00041148"/>
    </source>
</evidence>
<evidence type="ECO:0000256" key="2">
    <source>
        <dbReference type="ARBA" id="ARBA00038434"/>
    </source>
</evidence>
<sequence>MMNYNITGKHLDISDAVRSYVEEKLGKLEIQQITSAQITLRAENHLKFAEATLHLASGKTIHGDASHEDMYAAIDLLADVLDKQIRKHKEKISEHR</sequence>
<dbReference type="InterPro" id="IPR003489">
    <property type="entry name" value="RHF/RaiA"/>
</dbReference>
<evidence type="ECO:0000256" key="5">
    <source>
        <dbReference type="ARBA" id="ARBA00041319"/>
    </source>
</evidence>
<comment type="similarity">
    <text evidence="2">Belongs to the HPF/YfiA ribosome-associated protein family. Short HPF subfamily.</text>
</comment>
<dbReference type="InterPro" id="IPR036567">
    <property type="entry name" value="RHF-like"/>
</dbReference>
<organism evidence="6 7">
    <name type="scientific">Cardiobacterium hominis (strain ATCC 15826 / DSM 8339 / NCTC 10426 / 6573)</name>
    <dbReference type="NCBI Taxonomy" id="638300"/>
    <lineage>
        <taxon>Bacteria</taxon>
        <taxon>Pseudomonadati</taxon>
        <taxon>Pseudomonadota</taxon>
        <taxon>Gammaproteobacteria</taxon>
        <taxon>Cardiobacteriales</taxon>
        <taxon>Cardiobacteriaceae</taxon>
        <taxon>Cardiobacterium</taxon>
    </lineage>
</organism>
<dbReference type="CDD" id="cd00552">
    <property type="entry name" value="RaiA"/>
    <property type="match status" value="1"/>
</dbReference>
<dbReference type="EMBL" id="ACKY01000102">
    <property type="protein sequence ID" value="EEV88049.1"/>
    <property type="molecule type" value="Genomic_DNA"/>
</dbReference>
<evidence type="ECO:0000256" key="3">
    <source>
        <dbReference type="ARBA" id="ARBA00038695"/>
    </source>
</evidence>
<evidence type="ECO:0000313" key="7">
    <source>
        <dbReference type="Proteomes" id="UP000004870"/>
    </source>
</evidence>
<dbReference type="InterPro" id="IPR050574">
    <property type="entry name" value="HPF/YfiA_ribosome-assoc"/>
</dbReference>
<dbReference type="HOGENOM" id="CLU_071472_3_1_6"/>
<comment type="caution">
    <text evidence="6">The sequence shown here is derived from an EMBL/GenBank/DDBJ whole genome shotgun (WGS) entry which is preliminary data.</text>
</comment>
<accession>C8NB81</accession>
<dbReference type="GO" id="GO:0045900">
    <property type="term" value="P:negative regulation of translational elongation"/>
    <property type="evidence" value="ECO:0007669"/>
    <property type="project" value="TreeGrafter"/>
</dbReference>
<proteinExistence type="inferred from homology"/>
<dbReference type="PANTHER" id="PTHR33231">
    <property type="entry name" value="30S RIBOSOMAL PROTEIN"/>
    <property type="match status" value="1"/>
</dbReference>
<dbReference type="GO" id="GO:0022627">
    <property type="term" value="C:cytosolic small ribosomal subunit"/>
    <property type="evidence" value="ECO:0007669"/>
    <property type="project" value="TreeGrafter"/>
</dbReference>
<dbReference type="Pfam" id="PF02482">
    <property type="entry name" value="Ribosomal_S30AE"/>
    <property type="match status" value="1"/>
</dbReference>
<reference evidence="6 7" key="1">
    <citation type="submission" date="2009-08" db="EMBL/GenBank/DDBJ databases">
        <authorList>
            <person name="Qin X."/>
            <person name="Bachman B."/>
            <person name="Battles P."/>
            <person name="Bell A."/>
            <person name="Bess C."/>
            <person name="Bickham C."/>
            <person name="Chaboub L."/>
            <person name="Chen D."/>
            <person name="Coyle M."/>
            <person name="Deiros D.R."/>
            <person name="Dinh H."/>
            <person name="Forbes L."/>
            <person name="Fowler G."/>
            <person name="Francisco L."/>
            <person name="Fu Q."/>
            <person name="Gubbala S."/>
            <person name="Hale W."/>
            <person name="Han Y."/>
            <person name="Hemphill L."/>
            <person name="Highlander S.K."/>
            <person name="Hirani K."/>
            <person name="Hogues M."/>
            <person name="Jackson L."/>
            <person name="Jakkamsetti A."/>
            <person name="Javaid M."/>
            <person name="Jiang H."/>
            <person name="Korchina V."/>
            <person name="Kovar C."/>
            <person name="Lara F."/>
            <person name="Lee S."/>
            <person name="Mata R."/>
            <person name="Mathew T."/>
            <person name="Moen C."/>
            <person name="Morales K."/>
            <person name="Munidasa M."/>
            <person name="Nazareth L."/>
            <person name="Ngo R."/>
            <person name="Nguyen L."/>
            <person name="Okwuonu G."/>
            <person name="Ongeri F."/>
            <person name="Patil S."/>
            <person name="Petrosino J."/>
            <person name="Pham C."/>
            <person name="Pham P."/>
            <person name="Pu L.-L."/>
            <person name="Puazo M."/>
            <person name="Raj R."/>
            <person name="Reid J."/>
            <person name="Rouhana J."/>
            <person name="Saada N."/>
            <person name="Shang Y."/>
            <person name="Simmons D."/>
            <person name="Thornton R."/>
            <person name="Warren J."/>
            <person name="Weissenberger G."/>
            <person name="Zhang J."/>
            <person name="Zhang L."/>
            <person name="Zhou C."/>
            <person name="Zhu D."/>
            <person name="Muzny D."/>
            <person name="Worley K."/>
            <person name="Gibbs R."/>
        </authorList>
    </citation>
    <scope>NUCLEOTIDE SEQUENCE [LARGE SCALE GENOMIC DNA]</scope>
    <source>
        <strain evidence="7">ATCC 15826 / DSM 8339 / NCTC 10426 / 6573</strain>
    </source>
</reference>
<evidence type="ECO:0000256" key="1">
    <source>
        <dbReference type="ARBA" id="ARBA00022845"/>
    </source>
</evidence>
<dbReference type="Gene3D" id="3.30.160.100">
    <property type="entry name" value="Ribosome hibernation promotion factor-like"/>
    <property type="match status" value="1"/>
</dbReference>
<dbReference type="PANTHER" id="PTHR33231:SF1">
    <property type="entry name" value="30S RIBOSOMAL PROTEIN"/>
    <property type="match status" value="1"/>
</dbReference>
<comment type="subunit">
    <text evidence="3">Associates exclusively with 100S ribosomes, which are dimers of 70S ribosomes.</text>
</comment>
<dbReference type="STRING" id="2718.CHUV0807_2334"/>
<keyword evidence="1" id="KW-0810">Translation regulation</keyword>
<dbReference type="SUPFAM" id="SSF69754">
    <property type="entry name" value="Ribosome binding protein Y (YfiA homologue)"/>
    <property type="match status" value="1"/>
</dbReference>
<dbReference type="GO" id="GO:0043024">
    <property type="term" value="F:ribosomal small subunit binding"/>
    <property type="evidence" value="ECO:0007669"/>
    <property type="project" value="TreeGrafter"/>
</dbReference>